<reference evidence="3 4" key="1">
    <citation type="journal article" date="2009" name="Appl. Environ. Microbiol.">
        <title>Three genomes from the phylum Acidobacteria provide insight into the lifestyles of these microorganisms in soils.</title>
        <authorList>
            <person name="Ward N.L."/>
            <person name="Challacombe J.F."/>
            <person name="Janssen P.H."/>
            <person name="Henrissat B."/>
            <person name="Coutinho P.M."/>
            <person name="Wu M."/>
            <person name="Xie G."/>
            <person name="Haft D.H."/>
            <person name="Sait M."/>
            <person name="Badger J."/>
            <person name="Barabote R.D."/>
            <person name="Bradley B."/>
            <person name="Brettin T.S."/>
            <person name="Brinkac L.M."/>
            <person name="Bruce D."/>
            <person name="Creasy T."/>
            <person name="Daugherty S.C."/>
            <person name="Davidsen T.M."/>
            <person name="DeBoy R.T."/>
            <person name="Detter J.C."/>
            <person name="Dodson R.J."/>
            <person name="Durkin A.S."/>
            <person name="Ganapathy A."/>
            <person name="Gwinn-Giglio M."/>
            <person name="Han C.S."/>
            <person name="Khouri H."/>
            <person name="Kiss H."/>
            <person name="Kothari S.P."/>
            <person name="Madupu R."/>
            <person name="Nelson K.E."/>
            <person name="Nelson W.C."/>
            <person name="Paulsen I."/>
            <person name="Penn K."/>
            <person name="Ren Q."/>
            <person name="Rosovitz M.J."/>
            <person name="Selengut J.D."/>
            <person name="Shrivastava S."/>
            <person name="Sullivan S.A."/>
            <person name="Tapia R."/>
            <person name="Thompson L.S."/>
            <person name="Watkins K.L."/>
            <person name="Yang Q."/>
            <person name="Yu C."/>
            <person name="Zafar N."/>
            <person name="Zhou L."/>
            <person name="Kuske C.R."/>
        </authorList>
    </citation>
    <scope>NUCLEOTIDE SEQUENCE [LARGE SCALE GENOMIC DNA]</scope>
    <source>
        <strain evidence="4">ATCC 51196 / DSM 11244 / BCRC 80197 / JCM 7670 / NBRC 15755 / NCIMB 13165 / 161</strain>
    </source>
</reference>
<dbReference type="AlphaFoldDB" id="C1F2W6"/>
<dbReference type="Pfam" id="PF25183">
    <property type="entry name" value="OMP_b-brl_4"/>
    <property type="match status" value="1"/>
</dbReference>
<organism evidence="3 4">
    <name type="scientific">Acidobacterium capsulatum (strain ATCC 51196 / DSM 11244 / BCRC 80197 / JCM 7670 / NBRC 15755 / NCIMB 13165 / 161)</name>
    <dbReference type="NCBI Taxonomy" id="240015"/>
    <lineage>
        <taxon>Bacteria</taxon>
        <taxon>Pseudomonadati</taxon>
        <taxon>Acidobacteriota</taxon>
        <taxon>Terriglobia</taxon>
        <taxon>Terriglobales</taxon>
        <taxon>Acidobacteriaceae</taxon>
        <taxon>Acidobacterium</taxon>
    </lineage>
</organism>
<dbReference type="SUPFAM" id="SSF56935">
    <property type="entry name" value="Porins"/>
    <property type="match status" value="1"/>
</dbReference>
<keyword evidence="4" id="KW-1185">Reference proteome</keyword>
<sequence>MRRIRICQLLLGILIVMSCSAFGQATGASLRGEVTDQTRAAIPNAAVSIVNVNTGLKLETKSNSSGGYVLPAIPPGNYRLVVNGSGFKTYEQSGIQLAIGESATANVRLVTGTVTQTVSVNANAELINTTTPEISQTISSTSIQALPLNGRDPGSLVQLSPGTINVLNTAAGFRQGLTVLPTAQAASTNGGKQGSTYYMLDGAPNNDVYMGLAGPFPNPDATQEFTAVTNNFSAQYGFSAGGVVLIQTRSGANKFHGDLFEFIRNQDFNAADYFTGVVNTLKRNQFGGSIGGPILHNKLFFFFNYQGTREVASATPSFAASFTPAMLTGDFSALLPNTPIYDPTTGNPFPGNIIPQDRINQDALKLAKLFPVSPSTNGAFYIPEPSTSDKYDEFTGRLDYNITPSNRMFARWYSNFYSVPGNAENGNLITSYTGDQIHYIDAIVSDTWTLNPSTINIANVYEMNEEQRQTPTMNTCLSQFAKGLVGLPGECDLQGLYISGVGGSGEYIYQSSGSNPRSSRGLDDKLITTIGKHTLAMGGTIQRNYDATVSPWEAVPQMEFYGAATGVGLADLVLGDASYFAQGAGDYGAEHQYQGTAFVQDEYQVLPNLTIDAGLRWEPDLAPAIVNGRAAAYIPGEQSLRFPNAPQGLVFPGDHGVTSGIYASKYSVFEPRIGFAWQPKDLPNTSVRGAFGLFREVLPMSNLNHITQDAPFSPTYQYTSAYTGYAGGGILQKPITFDNPWSSPGVDFPGGKSPFPPFASLTYVPPSNVAFANPVGSLVTFATSWKTPMMQSWNLSVSQQLGRSVAFQGIYVGSETEHDVVQVDKNPGIFANHGIRQNPAFSQILTSVPEGTSSFNALEAHIQKSMSHGLQFGSSFTWEKVMDDSSSSSLTFDTGDGVTDPFNIGANRGESDLNIPVTSVTNFIYDAPSLRHSNRIVKNIFGGWSVSGILTLQEGTPFTVYWTASANNSGAGVYADRASLTGAPVNLKQGSRRQWLKHYYNTAAFEANAPGTFGDSARNMLRGPGYSNLDMALMKNWSIAQQYRLQFRWEAFNALNHANFNNPNNTASNGSAITSDRGPRLMQGALKLYF</sequence>
<evidence type="ECO:0000313" key="3">
    <source>
        <dbReference type="EMBL" id="ACO33215.1"/>
    </source>
</evidence>
<dbReference type="SUPFAM" id="SSF49464">
    <property type="entry name" value="Carboxypeptidase regulatory domain-like"/>
    <property type="match status" value="1"/>
</dbReference>
<dbReference type="Pfam" id="PF13620">
    <property type="entry name" value="CarboxypepD_reg"/>
    <property type="match status" value="1"/>
</dbReference>
<dbReference type="PROSITE" id="PS51257">
    <property type="entry name" value="PROKAR_LIPOPROTEIN"/>
    <property type="match status" value="1"/>
</dbReference>
<dbReference type="InterPro" id="IPR008969">
    <property type="entry name" value="CarboxyPept-like_regulatory"/>
</dbReference>
<keyword evidence="1" id="KW-0732">Signal</keyword>
<name>C1F2W6_ACIC5</name>
<evidence type="ECO:0000313" key="4">
    <source>
        <dbReference type="Proteomes" id="UP000002207"/>
    </source>
</evidence>
<accession>C1F2W6</accession>
<dbReference type="EMBL" id="CP001472">
    <property type="protein sequence ID" value="ACO33215.1"/>
    <property type="molecule type" value="Genomic_DNA"/>
</dbReference>
<gene>
    <name evidence="3" type="ordered locus">ACP_0867</name>
</gene>
<dbReference type="Gene3D" id="2.60.40.1120">
    <property type="entry name" value="Carboxypeptidase-like, regulatory domain"/>
    <property type="match status" value="1"/>
</dbReference>
<feature type="domain" description="TonB-dependent transporter Oar-like beta-barrel" evidence="2">
    <location>
        <begin position="248"/>
        <end position="1083"/>
    </location>
</feature>
<dbReference type="HOGENOM" id="CLU_006298_0_0_0"/>
<proteinExistence type="predicted"/>
<dbReference type="KEGG" id="aca:ACP_0867"/>
<dbReference type="InterPro" id="IPR057601">
    <property type="entry name" value="Oar-like_b-barrel"/>
</dbReference>
<evidence type="ECO:0000256" key="1">
    <source>
        <dbReference type="SAM" id="SignalP"/>
    </source>
</evidence>
<dbReference type="InParanoid" id="C1F2W6"/>
<protein>
    <submittedName>
        <fullName evidence="3">Putative lipoprotein</fullName>
    </submittedName>
</protein>
<feature type="signal peptide" evidence="1">
    <location>
        <begin position="1"/>
        <end position="23"/>
    </location>
</feature>
<dbReference type="RefSeq" id="WP_015896033.1">
    <property type="nucleotide sequence ID" value="NC_012483.1"/>
</dbReference>
<keyword evidence="3" id="KW-0449">Lipoprotein</keyword>
<dbReference type="OrthoDB" id="97893at2"/>
<evidence type="ECO:0000259" key="2">
    <source>
        <dbReference type="Pfam" id="PF25183"/>
    </source>
</evidence>
<dbReference type="Proteomes" id="UP000002207">
    <property type="component" value="Chromosome"/>
</dbReference>
<dbReference type="eggNOG" id="COG4771">
    <property type="taxonomic scope" value="Bacteria"/>
</dbReference>
<dbReference type="STRING" id="240015.ACP_0867"/>
<feature type="chain" id="PRO_5002909254" evidence="1">
    <location>
        <begin position="24"/>
        <end position="1090"/>
    </location>
</feature>